<gene>
    <name evidence="3" type="ORF">Athens101428_117</name>
</gene>
<evidence type="ECO:0000256" key="1">
    <source>
        <dbReference type="SAM" id="Phobius"/>
    </source>
</evidence>
<feature type="transmembrane region" description="Helical" evidence="1">
    <location>
        <begin position="126"/>
        <end position="146"/>
    </location>
</feature>
<feature type="transmembrane region" description="Helical" evidence="1">
    <location>
        <begin position="97"/>
        <end position="120"/>
    </location>
</feature>
<feature type="transmembrane region" description="Helical" evidence="1">
    <location>
        <begin position="72"/>
        <end position="90"/>
    </location>
</feature>
<dbReference type="Pfam" id="PF14402">
    <property type="entry name" value="7TM_transglut"/>
    <property type="match status" value="1"/>
</dbReference>
<evidence type="ECO:0000313" key="4">
    <source>
        <dbReference type="Proteomes" id="UP000316495"/>
    </source>
</evidence>
<proteinExistence type="predicted"/>
<dbReference type="EMBL" id="VMGN01000004">
    <property type="protein sequence ID" value="TSC94911.1"/>
    <property type="molecule type" value="Genomic_DNA"/>
</dbReference>
<reference evidence="3 4" key="1">
    <citation type="submission" date="2017-07" db="EMBL/GenBank/DDBJ databases">
        <title>Mechanisms for carbon and nitrogen cycling indicate functional differentiation within the Candidate Phyla Radiation.</title>
        <authorList>
            <person name="Danczak R.E."/>
            <person name="Johnston M.D."/>
            <person name="Kenah C."/>
            <person name="Slattery M."/>
            <person name="Wrighton K.C."/>
            <person name="Wilkins M.J."/>
        </authorList>
    </citation>
    <scope>NUCLEOTIDE SEQUENCE [LARGE SCALE GENOMIC DNA]</scope>
    <source>
        <strain evidence="3">Athens1014_28</strain>
    </source>
</reference>
<name>A0A554LPV5_9BACT</name>
<evidence type="ECO:0000259" key="2">
    <source>
        <dbReference type="Pfam" id="PF14402"/>
    </source>
</evidence>
<feature type="transmembrane region" description="Helical" evidence="1">
    <location>
        <begin position="43"/>
        <end position="60"/>
    </location>
</feature>
<dbReference type="InterPro" id="IPR025840">
    <property type="entry name" value="7TM_transglut"/>
</dbReference>
<organism evidence="3 4">
    <name type="scientific">Candidatus Berkelbacteria bacterium Athens1014_28</name>
    <dbReference type="NCBI Taxonomy" id="2017145"/>
    <lineage>
        <taxon>Bacteria</taxon>
        <taxon>Candidatus Berkelbacteria</taxon>
    </lineage>
</organism>
<feature type="transmembrane region" description="Helical" evidence="1">
    <location>
        <begin position="158"/>
        <end position="177"/>
    </location>
</feature>
<accession>A0A554LPV5</accession>
<keyword evidence="1" id="KW-0472">Membrane</keyword>
<feature type="domain" description="7 transmembrane helices usually fused to an inactive transglutaminase" evidence="2">
    <location>
        <begin position="20"/>
        <end position="218"/>
    </location>
</feature>
<keyword evidence="1" id="KW-1133">Transmembrane helix</keyword>
<comment type="caution">
    <text evidence="3">The sequence shown here is derived from an EMBL/GenBank/DDBJ whole genome shotgun (WGS) entry which is preliminary data.</text>
</comment>
<feature type="transmembrane region" description="Helical" evidence="1">
    <location>
        <begin position="12"/>
        <end position="34"/>
    </location>
</feature>
<sequence length="222" mass="25190">MHPIINYFVHQGVPLETVILILTFPIIATLIAFFRQVFGIKAFGIYTPMIITLAFLAMRINNNNGFSGVKYGTIIFVSVIFAGMIARYLLKKLRLLYLPRVAITLTLVSFSILAILVFGGSLQRTGLASVSIFPLLIMIAIVEKFVAAQIEKGNRTAMLLAVETLIISLVCFYLVGLHTTINMIIYHPWVVLLTIPINFFLGKWTGLRFNEYYRFREIFKEM</sequence>
<keyword evidence="1" id="KW-0812">Transmembrane</keyword>
<protein>
    <recommendedName>
        <fullName evidence="2">7 transmembrane helices usually fused to an inactive transglutaminase domain-containing protein</fullName>
    </recommendedName>
</protein>
<evidence type="ECO:0000313" key="3">
    <source>
        <dbReference type="EMBL" id="TSC94911.1"/>
    </source>
</evidence>
<dbReference type="AlphaFoldDB" id="A0A554LPV5"/>
<dbReference type="Proteomes" id="UP000316495">
    <property type="component" value="Unassembled WGS sequence"/>
</dbReference>
<feature type="transmembrane region" description="Helical" evidence="1">
    <location>
        <begin position="183"/>
        <end position="201"/>
    </location>
</feature>